<evidence type="ECO:0000256" key="1">
    <source>
        <dbReference type="ARBA" id="ARBA00011073"/>
    </source>
</evidence>
<gene>
    <name evidence="12" type="ORF">V5O49_09295</name>
</gene>
<comment type="caution">
    <text evidence="12">The sequence shown here is derived from an EMBL/GenBank/DDBJ whole genome shotgun (WGS) entry which is preliminary data.</text>
</comment>
<dbReference type="CDD" id="cd07474">
    <property type="entry name" value="Peptidases_S8_subtilisin_Vpr-like"/>
    <property type="match status" value="1"/>
</dbReference>
<keyword evidence="7 8" id="KW-0720">Serine protease</keyword>
<dbReference type="InterPro" id="IPR036439">
    <property type="entry name" value="Dockerin_dom_sf"/>
</dbReference>
<dbReference type="PROSITE" id="PS00138">
    <property type="entry name" value="SUBTILASE_SER"/>
    <property type="match status" value="1"/>
</dbReference>
<dbReference type="SUPFAM" id="SSF52743">
    <property type="entry name" value="Subtilisin-like"/>
    <property type="match status" value="1"/>
</dbReference>
<dbReference type="PRINTS" id="PR00723">
    <property type="entry name" value="SUBTILISIN"/>
</dbReference>
<evidence type="ECO:0000256" key="3">
    <source>
        <dbReference type="ARBA" id="ARBA00022525"/>
    </source>
</evidence>
<feature type="active site" description="Charge relay system" evidence="8">
    <location>
        <position position="216"/>
    </location>
</feature>
<feature type="chain" id="PRO_5046237638" evidence="10">
    <location>
        <begin position="29"/>
        <end position="1366"/>
    </location>
</feature>
<dbReference type="PROSITE" id="PS51892">
    <property type="entry name" value="SUBTILASE"/>
    <property type="match status" value="1"/>
</dbReference>
<evidence type="ECO:0000256" key="10">
    <source>
        <dbReference type="SAM" id="SignalP"/>
    </source>
</evidence>
<evidence type="ECO:0000256" key="8">
    <source>
        <dbReference type="PROSITE-ProRule" id="PRU01240"/>
    </source>
</evidence>
<evidence type="ECO:0000256" key="6">
    <source>
        <dbReference type="ARBA" id="ARBA00022801"/>
    </source>
</evidence>
<feature type="domain" description="Dockerin" evidence="11">
    <location>
        <begin position="1283"/>
        <end position="1341"/>
    </location>
</feature>
<dbReference type="InterPro" id="IPR022398">
    <property type="entry name" value="Peptidase_S8_His-AS"/>
</dbReference>
<dbReference type="Pfam" id="PF05922">
    <property type="entry name" value="Inhibitor_I9"/>
    <property type="match status" value="1"/>
</dbReference>
<dbReference type="Pfam" id="PF00404">
    <property type="entry name" value="Dockerin_1"/>
    <property type="match status" value="1"/>
</dbReference>
<dbReference type="InterPro" id="IPR015500">
    <property type="entry name" value="Peptidase_S8_subtilisin-rel"/>
</dbReference>
<dbReference type="InterPro" id="IPR046450">
    <property type="entry name" value="PA_dom_sf"/>
</dbReference>
<organism evidence="12 13">
    <name type="scientific">Isoptericola haloaureus</name>
    <dbReference type="NCBI Taxonomy" id="1542902"/>
    <lineage>
        <taxon>Bacteria</taxon>
        <taxon>Bacillati</taxon>
        <taxon>Actinomycetota</taxon>
        <taxon>Actinomycetes</taxon>
        <taxon>Micrococcales</taxon>
        <taxon>Promicromonosporaceae</taxon>
        <taxon>Isoptericola</taxon>
    </lineage>
</organism>
<dbReference type="SUPFAM" id="SSF52025">
    <property type="entry name" value="PA domain"/>
    <property type="match status" value="1"/>
</dbReference>
<dbReference type="Pfam" id="PF00082">
    <property type="entry name" value="Peptidase_S8"/>
    <property type="match status" value="1"/>
</dbReference>
<proteinExistence type="inferred from homology"/>
<feature type="signal peptide" evidence="10">
    <location>
        <begin position="1"/>
        <end position="28"/>
    </location>
</feature>
<dbReference type="Proteomes" id="UP001310387">
    <property type="component" value="Unassembled WGS sequence"/>
</dbReference>
<dbReference type="CDD" id="cd02133">
    <property type="entry name" value="PA_C5a_like"/>
    <property type="match status" value="1"/>
</dbReference>
<reference evidence="12" key="1">
    <citation type="journal article" date="2024" name="Antonie Van Leeuwenhoek">
        <title>Isoptericola haloaureus sp. nov., a dimorphic actinobacterium isolated from mangrove sediments of southeast India, implicating biosaline agricultural significance through nitrogen fixation and salt tolerance genes.</title>
        <authorList>
            <person name="Prathaban M."/>
            <person name="Prathiviraj R."/>
            <person name="Ravichandran M."/>
            <person name="Natarajan S.D."/>
            <person name="Sobanaa M."/>
            <person name="Hari Krishna Kumar S."/>
            <person name="Chandrasekar V."/>
            <person name="Selvin J."/>
        </authorList>
    </citation>
    <scope>NUCLEOTIDE SEQUENCE</scope>
    <source>
        <strain evidence="12">MP1014</strain>
    </source>
</reference>
<keyword evidence="13" id="KW-1185">Reference proteome</keyword>
<evidence type="ECO:0000313" key="12">
    <source>
        <dbReference type="EMBL" id="MEG3615313.1"/>
    </source>
</evidence>
<protein>
    <submittedName>
        <fullName evidence="12">S8 family serine peptidase</fullName>
    </submittedName>
</protein>
<keyword evidence="6 8" id="KW-0378">Hydrolase</keyword>
<dbReference type="SUPFAM" id="SSF63446">
    <property type="entry name" value="Type I dockerin domain"/>
    <property type="match status" value="1"/>
</dbReference>
<keyword evidence="3" id="KW-0964">Secreted</keyword>
<dbReference type="InterPro" id="IPR036852">
    <property type="entry name" value="Peptidase_S8/S53_dom_sf"/>
</dbReference>
<reference evidence="12" key="2">
    <citation type="submission" date="2024-02" db="EMBL/GenBank/DDBJ databases">
        <authorList>
            <person name="Prathaban M."/>
            <person name="Mythili R."/>
            <person name="Sharmila Devi N."/>
            <person name="Sobanaa M."/>
            <person name="Prathiviraj R."/>
            <person name="Selvin J."/>
        </authorList>
    </citation>
    <scope>NUCLEOTIDE SEQUENCE</scope>
    <source>
        <strain evidence="12">MP1014</strain>
    </source>
</reference>
<evidence type="ECO:0000256" key="5">
    <source>
        <dbReference type="ARBA" id="ARBA00022729"/>
    </source>
</evidence>
<dbReference type="CDD" id="cd14254">
    <property type="entry name" value="Dockerin_II"/>
    <property type="match status" value="1"/>
</dbReference>
<dbReference type="PROSITE" id="PS51766">
    <property type="entry name" value="DOCKERIN"/>
    <property type="match status" value="1"/>
</dbReference>
<accession>A0ABU7Z7J6</accession>
<dbReference type="InterPro" id="IPR023827">
    <property type="entry name" value="Peptidase_S8_Asp-AS"/>
</dbReference>
<dbReference type="Pfam" id="PF02225">
    <property type="entry name" value="PA"/>
    <property type="match status" value="1"/>
</dbReference>
<evidence type="ECO:0000256" key="4">
    <source>
        <dbReference type="ARBA" id="ARBA00022670"/>
    </source>
</evidence>
<dbReference type="Gene3D" id="3.50.30.30">
    <property type="match status" value="1"/>
</dbReference>
<dbReference type="InterPro" id="IPR016134">
    <property type="entry name" value="Dockerin_dom"/>
</dbReference>
<evidence type="ECO:0000259" key="11">
    <source>
        <dbReference type="PROSITE" id="PS51766"/>
    </source>
</evidence>
<dbReference type="PANTHER" id="PTHR43806">
    <property type="entry name" value="PEPTIDASE S8"/>
    <property type="match status" value="1"/>
</dbReference>
<keyword evidence="2" id="KW-0134">Cell wall</keyword>
<evidence type="ECO:0000256" key="7">
    <source>
        <dbReference type="ARBA" id="ARBA00022825"/>
    </source>
</evidence>
<dbReference type="InterPro" id="IPR000209">
    <property type="entry name" value="Peptidase_S8/S53_dom"/>
</dbReference>
<dbReference type="Gene3D" id="1.10.1330.10">
    <property type="entry name" value="Dockerin domain"/>
    <property type="match status" value="1"/>
</dbReference>
<dbReference type="InterPro" id="IPR034213">
    <property type="entry name" value="S8_Vpr-like"/>
</dbReference>
<dbReference type="PANTHER" id="PTHR43806:SF65">
    <property type="entry name" value="SERINE PROTEASE APRX"/>
    <property type="match status" value="1"/>
</dbReference>
<feature type="active site" description="Charge relay system" evidence="8">
    <location>
        <position position="597"/>
    </location>
</feature>
<dbReference type="InterPro" id="IPR002105">
    <property type="entry name" value="Dockerin_1_rpt"/>
</dbReference>
<evidence type="ECO:0000256" key="2">
    <source>
        <dbReference type="ARBA" id="ARBA00022512"/>
    </source>
</evidence>
<feature type="active site" description="Charge relay system" evidence="8">
    <location>
        <position position="270"/>
    </location>
</feature>
<dbReference type="EMBL" id="JBAGLP010000117">
    <property type="protein sequence ID" value="MEG3615313.1"/>
    <property type="molecule type" value="Genomic_DNA"/>
</dbReference>
<keyword evidence="4 8" id="KW-0645">Protease</keyword>
<dbReference type="InterPro" id="IPR050131">
    <property type="entry name" value="Peptidase_S8_subtilisin-like"/>
</dbReference>
<keyword evidence="5 10" id="KW-0732">Signal</keyword>
<sequence length="1366" mass="142766">MSLHRRMLRPAGITLGLALAGTTLVAPASGAPSPDAADVAQRLTDAQRQTLTQAGDLSVPSTVVDADIDTTSSEPVEVIVQLATPPATTALALAEAEGRDLTGKQARAAVKASQQALTVLLKDTASEDERRAAQRPSVRQQYTEAFNGAAVELPATDVEALAASDEVAAVWANDTWTVDLPETAATAVGASAGTDDVATLHGEGLTGAGVKVGVLDTGIDYTHPALADVYQGGYDLVDDDDDPMETTYADWQEAGGAEKDRNGNTYYTQHGTHVAGIIAGTDERGSWGAAGVAPEADIYAYRVLGPFGGGTTEDILAGMERALADGMDVVNMSLGGNVNDTQSPLSIAANHLTLAGVTTVLAAGNSGAAGAFSLGSPAAARLALTVGANDFAIEVATLGATVGTAGADLQLLARPIQDTIAELDGTTATIVDAGLGKASDYRYYDSGWQDVAAEGNVVLVQRGEISFQEKIERAAEKGAAALLIVNNDPDQEHPPYYFGESDKYVPTFSVTTAQGAALTAAVASGAEIAFTDYGTTTSGGGNLADFSSRGPAKGNGDIKPEVTAPGVSVLSSIPAHMVDPENLDDHSTAYARLSGTSMATPYVAGSAALMLQHDGDLDPIELKARLMNTADPLDEDHSVFEIGAGEVDPYQAVHADTFLLTAEDNSTLAQREVTTATGSTPWSAASAEDAEIGSDLSFGVHAPGAEISDSRRLEIVNESAERARYTVDVVLDQGVGTQDAAAQGVTVSTKHQVQVAAGGSGTVPVDLDVPATAEAGTYGGYVEVTREGDDGEGYRVPFGFRLTETGFADFTFVKQVMTTNVTDVLAPQLEWGFALENHLRTVDFFVADTEGRDVGYIGSLDTVAAAEGVMYGPFGWIGGYYELTGDRDFPVSHTLSTIEPGAHVLKVVGTDDAGRTFSESGTFFVDNTAPEMVVDREGDVIEVPSGESSYAIGGTLVDGETAAMRAAGLDVDESANRFLVYGYSAFMPSDQVRPAADGTFSYTSRFGPSPMATHRYRGIDAAGNVADQLEYTVITEGDAYVDGQNDLEYVAPGEELTTTFTHHHAEDLGTVRLTFRYDAARTEVVDVRPAEELAAYGDPTLDVVIPEGDTGMLQASVTITFDGETPVTAEELPLLDVVTRTVEDGPWAQNAGMITVSVYVHDAEGGFVRTWRRFDVTQNLPSHVDVTGTFLAQGLFTPELVFDPERDHSAVGGEVVLTAPDGTVHRPEIAADGSISVPGVPVTLEPYVLSATLPGHLDYRTEVTVGHELADGRVLGTPAQGVVQLYGGDVTGDDVVDILDALAIKDAAGTADRAADVNADGVVDGQDLTLVERNWLMRNPSAETVPDPRDRKGSWTLEDVQAALAD</sequence>
<evidence type="ECO:0000313" key="13">
    <source>
        <dbReference type="Proteomes" id="UP001310387"/>
    </source>
</evidence>
<dbReference type="InterPro" id="IPR023828">
    <property type="entry name" value="Peptidase_S8_Ser-AS"/>
</dbReference>
<dbReference type="InterPro" id="IPR010259">
    <property type="entry name" value="S8pro/Inhibitor_I9"/>
</dbReference>
<dbReference type="InterPro" id="IPR003137">
    <property type="entry name" value="PA_domain"/>
</dbReference>
<evidence type="ECO:0000256" key="9">
    <source>
        <dbReference type="RuleBase" id="RU003355"/>
    </source>
</evidence>
<comment type="similarity">
    <text evidence="1 8 9">Belongs to the peptidase S8 family.</text>
</comment>
<dbReference type="PROSITE" id="PS00136">
    <property type="entry name" value="SUBTILASE_ASP"/>
    <property type="match status" value="1"/>
</dbReference>
<dbReference type="Gene3D" id="3.40.50.200">
    <property type="entry name" value="Peptidase S8/S53 domain"/>
    <property type="match status" value="1"/>
</dbReference>
<name>A0ABU7Z7J6_9MICO</name>
<dbReference type="PROSITE" id="PS00137">
    <property type="entry name" value="SUBTILASE_HIS"/>
    <property type="match status" value="1"/>
</dbReference>